<reference evidence="6" key="2">
    <citation type="submission" date="2021-01" db="EMBL/GenBank/DDBJ databases">
        <authorList>
            <person name="Schikora-Tamarit M.A."/>
        </authorList>
    </citation>
    <scope>NUCLEOTIDE SEQUENCE</scope>
    <source>
        <strain evidence="6">CBS6341</strain>
    </source>
</reference>
<evidence type="ECO:0000313" key="7">
    <source>
        <dbReference type="Proteomes" id="UP000769528"/>
    </source>
</evidence>
<proteinExistence type="predicted"/>
<keyword evidence="1" id="KW-0963">Cytoplasm</keyword>
<dbReference type="InterPro" id="IPR007783">
    <property type="entry name" value="eIF3d"/>
</dbReference>
<keyword evidence="2" id="KW-0396">Initiation factor</keyword>
<keyword evidence="4" id="KW-0648">Protein biosynthesis</keyword>
<feature type="compositionally biased region" description="Polar residues" evidence="5">
    <location>
        <begin position="98"/>
        <end position="147"/>
    </location>
</feature>
<gene>
    <name evidence="6" type="ORF">WICMUC_001042</name>
</gene>
<evidence type="ECO:0000256" key="5">
    <source>
        <dbReference type="SAM" id="MobiDB-lite"/>
    </source>
</evidence>
<evidence type="ECO:0008006" key="8">
    <source>
        <dbReference type="Google" id="ProtNLM"/>
    </source>
</evidence>
<dbReference type="PANTHER" id="PTHR12399">
    <property type="entry name" value="EUKARYOTIC TRANSLATION INITIATION FACTOR 3 SUBUNIT 7"/>
    <property type="match status" value="1"/>
</dbReference>
<dbReference type="GO" id="GO:0003723">
    <property type="term" value="F:RNA binding"/>
    <property type="evidence" value="ECO:0007669"/>
    <property type="project" value="UniProtKB-KW"/>
</dbReference>
<dbReference type="PIRSF" id="PIRSF016281">
    <property type="entry name" value="EIF-3_zeta"/>
    <property type="match status" value="1"/>
</dbReference>
<evidence type="ECO:0000256" key="3">
    <source>
        <dbReference type="ARBA" id="ARBA00022884"/>
    </source>
</evidence>
<feature type="compositionally biased region" description="Polar residues" evidence="5">
    <location>
        <begin position="1"/>
        <end position="16"/>
    </location>
</feature>
<feature type="region of interest" description="Disordered" evidence="5">
    <location>
        <begin position="1"/>
        <end position="22"/>
    </location>
</feature>
<evidence type="ECO:0000313" key="6">
    <source>
        <dbReference type="EMBL" id="KAH3679361.1"/>
    </source>
</evidence>
<organism evidence="6 7">
    <name type="scientific">Wickerhamomyces mucosus</name>
    <dbReference type="NCBI Taxonomy" id="1378264"/>
    <lineage>
        <taxon>Eukaryota</taxon>
        <taxon>Fungi</taxon>
        <taxon>Dikarya</taxon>
        <taxon>Ascomycota</taxon>
        <taxon>Saccharomycotina</taxon>
        <taxon>Saccharomycetes</taxon>
        <taxon>Phaffomycetales</taxon>
        <taxon>Wickerhamomycetaceae</taxon>
        <taxon>Wickerhamomyces</taxon>
    </lineage>
</organism>
<dbReference type="OrthoDB" id="16538at2759"/>
<feature type="compositionally biased region" description="Acidic residues" evidence="5">
    <location>
        <begin position="85"/>
        <end position="95"/>
    </location>
</feature>
<dbReference type="EMBL" id="JAEUBF010000320">
    <property type="protein sequence ID" value="KAH3679361.1"/>
    <property type="molecule type" value="Genomic_DNA"/>
</dbReference>
<sequence>MSTPFDLNSLISSSNIWGPPQAVPQNLRFSDIPYAPFSKGDKIGKAADWESKDNFSKDSKDKNRKGQRDYFHAYGASAASSFAAEENDEGDDFEVVDNSKSQPKTQQPTTLLRNKRSQPGNNNGTYQKRNVNSGNSSNTNAPTNKPQQKPFVRRPNGPSGWKDNKQERVREASIKVEDDWKIISDIEFTKLTKLNFEVKGGEDLDTYGAINPYNKKIERSSNIPLKIVDTAIYNPTASDDPIIQEFHSKNTAKVYATDSVLTQLMCASRSVYSWDIVVTKKNGVIFFDKRESSSIDKLTVEENSQDAPSDSIDSNINNAANLSLEATYINQNFLANSINEESQIKFAHPNPFANDSNETLASKGYKYRKFTLKTSEEEEDPLSIVVRTEFDSKDITTNQLLLVKAVNEYTKTGLDWKTKFNSQRGAIIAAELKNNNNKFAKWANQAVLAGVDTIKLGFVSRVNFKDNTKHQILGVSTYTPKDLALQINLSTGNGWGIVKSYIDIISHEDDGKFIILKNPNAPKLTLYKVPETSFQD</sequence>
<dbReference type="GO" id="GO:0005852">
    <property type="term" value="C:eukaryotic translation initiation factor 3 complex"/>
    <property type="evidence" value="ECO:0007669"/>
    <property type="project" value="InterPro"/>
</dbReference>
<protein>
    <recommendedName>
        <fullName evidence="8">Eukaryotic translation initiation factor 3 subunit D</fullName>
    </recommendedName>
</protein>
<dbReference type="AlphaFoldDB" id="A0A9P8PW09"/>
<feature type="region of interest" description="Disordered" evidence="5">
    <location>
        <begin position="40"/>
        <end position="68"/>
    </location>
</feature>
<evidence type="ECO:0000256" key="4">
    <source>
        <dbReference type="ARBA" id="ARBA00022917"/>
    </source>
</evidence>
<dbReference type="PANTHER" id="PTHR12399:SF0">
    <property type="entry name" value="EUKARYOTIC TRANSLATION INITIATION FACTOR 3 SUBUNIT D"/>
    <property type="match status" value="1"/>
</dbReference>
<reference evidence="6" key="1">
    <citation type="journal article" date="2021" name="Open Biol.">
        <title>Shared evolutionary footprints suggest mitochondrial oxidative damage underlies multiple complex I losses in fungi.</title>
        <authorList>
            <person name="Schikora-Tamarit M.A."/>
            <person name="Marcet-Houben M."/>
            <person name="Nosek J."/>
            <person name="Gabaldon T."/>
        </authorList>
    </citation>
    <scope>NUCLEOTIDE SEQUENCE</scope>
    <source>
        <strain evidence="6">CBS6341</strain>
    </source>
</reference>
<name>A0A9P8PW09_9ASCO</name>
<evidence type="ECO:0000256" key="1">
    <source>
        <dbReference type="ARBA" id="ARBA00022490"/>
    </source>
</evidence>
<dbReference type="GO" id="GO:0003743">
    <property type="term" value="F:translation initiation factor activity"/>
    <property type="evidence" value="ECO:0007669"/>
    <property type="project" value="UniProtKB-KW"/>
</dbReference>
<dbReference type="Pfam" id="PF05091">
    <property type="entry name" value="eIF-3_zeta"/>
    <property type="match status" value="1"/>
</dbReference>
<keyword evidence="3" id="KW-0694">RNA-binding</keyword>
<comment type="caution">
    <text evidence="6">The sequence shown here is derived from an EMBL/GenBank/DDBJ whole genome shotgun (WGS) entry which is preliminary data.</text>
</comment>
<accession>A0A9P8PW09</accession>
<dbReference type="Proteomes" id="UP000769528">
    <property type="component" value="Unassembled WGS sequence"/>
</dbReference>
<feature type="region of interest" description="Disordered" evidence="5">
    <location>
        <begin position="81"/>
        <end position="168"/>
    </location>
</feature>
<evidence type="ECO:0000256" key="2">
    <source>
        <dbReference type="ARBA" id="ARBA00022540"/>
    </source>
</evidence>
<keyword evidence="7" id="KW-1185">Reference proteome</keyword>